<dbReference type="Pfam" id="PF00561">
    <property type="entry name" value="Abhydrolase_1"/>
    <property type="match status" value="1"/>
</dbReference>
<dbReference type="Proteomes" id="UP000664601">
    <property type="component" value="Unassembled WGS sequence"/>
</dbReference>
<organism evidence="3 4">
    <name type="scientific">Candidatus Enterococcus moelleringii</name>
    <dbReference type="NCBI Taxonomy" id="2815325"/>
    <lineage>
        <taxon>Bacteria</taxon>
        <taxon>Bacillati</taxon>
        <taxon>Bacillota</taxon>
        <taxon>Bacilli</taxon>
        <taxon>Lactobacillales</taxon>
        <taxon>Enterococcaceae</taxon>
        <taxon>Enterococcus</taxon>
    </lineage>
</organism>
<keyword evidence="4" id="KW-1185">Reference proteome</keyword>
<dbReference type="EMBL" id="JAFREM010000040">
    <property type="protein sequence ID" value="MBO1308664.1"/>
    <property type="molecule type" value="Genomic_DNA"/>
</dbReference>
<dbReference type="GO" id="GO:0016787">
    <property type="term" value="F:hydrolase activity"/>
    <property type="evidence" value="ECO:0007669"/>
    <property type="project" value="UniProtKB-KW"/>
</dbReference>
<gene>
    <name evidence="3" type="ORF">JZO70_20995</name>
</gene>
<dbReference type="PANTHER" id="PTHR43265:SF1">
    <property type="entry name" value="ESTERASE ESTD"/>
    <property type="match status" value="1"/>
</dbReference>
<dbReference type="Gene3D" id="3.40.50.1820">
    <property type="entry name" value="alpha/beta hydrolase"/>
    <property type="match status" value="1"/>
</dbReference>
<accession>A0ABS3LG93</accession>
<dbReference type="InterPro" id="IPR029058">
    <property type="entry name" value="AB_hydrolase_fold"/>
</dbReference>
<feature type="domain" description="AB hydrolase-1" evidence="2">
    <location>
        <begin position="76"/>
        <end position="185"/>
    </location>
</feature>
<dbReference type="PROSITE" id="PS51257">
    <property type="entry name" value="PROKAR_LIPOPROTEIN"/>
    <property type="match status" value="1"/>
</dbReference>
<reference evidence="3 4" key="1">
    <citation type="submission" date="2021-03" db="EMBL/GenBank/DDBJ databases">
        <title>Enterococcal diversity collection.</title>
        <authorList>
            <person name="Gilmore M.S."/>
            <person name="Schwartzman J."/>
            <person name="Van Tyne D."/>
            <person name="Martin M."/>
            <person name="Earl A.M."/>
            <person name="Manson A.L."/>
            <person name="Straub T."/>
            <person name="Salamzade R."/>
            <person name="Saavedra J."/>
            <person name="Lebreton F."/>
            <person name="Prichula J."/>
            <person name="Schaufler K."/>
            <person name="Gaca A."/>
            <person name="Sgardioli B."/>
            <person name="Wagenaar J."/>
            <person name="Strong T."/>
        </authorList>
    </citation>
    <scope>NUCLEOTIDE SEQUENCE [LARGE SCALE GENOMIC DNA]</scope>
    <source>
        <strain evidence="3 4">669A</strain>
    </source>
</reference>
<feature type="signal peptide" evidence="1">
    <location>
        <begin position="1"/>
        <end position="27"/>
    </location>
</feature>
<sequence length="319" mass="35526">MRKVKKRAFLLLVLVGCVVFSGCQTKAGDTADSKGKVKEDAVMKVKSEDVTFESTRGTKIYSTIVTPAEMEDESYPVVLFSHGFVGSRDGDGAFPKIAEKLAEENILSIMIDFAGNNESEEPYTNYTIKNMSDDMDTALTYMEENYKIDQDKIGLMGHSMGARMTALKLNDQIKAAALWAPAAAPGLEGIYDFMGGKESVEKYYQEAQENDYAVFDFYGEEYAIDMSLAFFEEVKESNPVEKINDYQGNLFIAVAEKDPAIHKETTDQAVRAATNVKELSVCTIKNADHGFKHIEDEKDTSVQGYTIDRTADFLIQKLK</sequence>
<dbReference type="SUPFAM" id="SSF53474">
    <property type="entry name" value="alpha/beta-Hydrolases"/>
    <property type="match status" value="1"/>
</dbReference>
<evidence type="ECO:0000313" key="3">
    <source>
        <dbReference type="EMBL" id="MBO1308664.1"/>
    </source>
</evidence>
<evidence type="ECO:0000313" key="4">
    <source>
        <dbReference type="Proteomes" id="UP000664601"/>
    </source>
</evidence>
<feature type="chain" id="PRO_5047093705" evidence="1">
    <location>
        <begin position="28"/>
        <end position="319"/>
    </location>
</feature>
<name>A0ABS3LG93_9ENTE</name>
<keyword evidence="3" id="KW-0378">Hydrolase</keyword>
<proteinExistence type="predicted"/>
<evidence type="ECO:0000259" key="2">
    <source>
        <dbReference type="Pfam" id="PF00561"/>
    </source>
</evidence>
<comment type="caution">
    <text evidence="3">The sequence shown here is derived from an EMBL/GenBank/DDBJ whole genome shotgun (WGS) entry which is preliminary data.</text>
</comment>
<dbReference type="InterPro" id="IPR000073">
    <property type="entry name" value="AB_hydrolase_1"/>
</dbReference>
<dbReference type="InterPro" id="IPR053145">
    <property type="entry name" value="AB_hydrolase_Est10"/>
</dbReference>
<protein>
    <submittedName>
        <fullName evidence="3">Alpha/beta fold hydrolase</fullName>
    </submittedName>
</protein>
<keyword evidence="1" id="KW-0732">Signal</keyword>
<dbReference type="RefSeq" id="WP_207675655.1">
    <property type="nucleotide sequence ID" value="NZ_JAFREM010000040.1"/>
</dbReference>
<dbReference type="PANTHER" id="PTHR43265">
    <property type="entry name" value="ESTERASE ESTD"/>
    <property type="match status" value="1"/>
</dbReference>
<evidence type="ECO:0000256" key="1">
    <source>
        <dbReference type="SAM" id="SignalP"/>
    </source>
</evidence>